<dbReference type="Proteomes" id="UP000469670">
    <property type="component" value="Unassembled WGS sequence"/>
</dbReference>
<evidence type="ECO:0000256" key="1">
    <source>
        <dbReference type="SAM" id="MobiDB-lite"/>
    </source>
</evidence>
<keyword evidence="2" id="KW-0812">Transmembrane</keyword>
<protein>
    <recommendedName>
        <fullName evidence="5">DUF4352 domain-containing protein</fullName>
    </recommendedName>
</protein>
<feature type="compositionally biased region" description="Low complexity" evidence="1">
    <location>
        <begin position="110"/>
        <end position="120"/>
    </location>
</feature>
<proteinExistence type="predicted"/>
<evidence type="ECO:0008006" key="5">
    <source>
        <dbReference type="Google" id="ProtNLM"/>
    </source>
</evidence>
<comment type="caution">
    <text evidence="3">The sequence shown here is derived from an EMBL/GenBank/DDBJ whole genome shotgun (WGS) entry which is preliminary data.</text>
</comment>
<feature type="compositionally biased region" description="Pro residues" evidence="1">
    <location>
        <begin position="1"/>
        <end position="38"/>
    </location>
</feature>
<feature type="compositionally biased region" description="Acidic residues" evidence="1">
    <location>
        <begin position="90"/>
        <end position="109"/>
    </location>
</feature>
<name>A0A7K3S072_9ACTN</name>
<reference evidence="3 4" key="1">
    <citation type="submission" date="2020-01" db="EMBL/GenBank/DDBJ databases">
        <title>Insect and environment-associated Actinomycetes.</title>
        <authorList>
            <person name="Currrie C."/>
            <person name="Chevrette M."/>
            <person name="Carlson C."/>
            <person name="Stubbendieck R."/>
            <person name="Wendt-Pienkowski E."/>
        </authorList>
    </citation>
    <scope>NUCLEOTIDE SEQUENCE [LARGE SCALE GENOMIC DNA]</scope>
    <source>
        <strain evidence="3 4">SID7590</strain>
    </source>
</reference>
<evidence type="ECO:0000256" key="2">
    <source>
        <dbReference type="SAM" id="Phobius"/>
    </source>
</evidence>
<sequence length="215" mass="22494">MSDNFPPPPPEQPQPEHLPPAGAPPAQPSPWAAPPGPPRKQHTGLIVTLAVGGGLVVAGAVVALVYSAMSSVEDSIALPPRSEAPYSEPYEGEPYEEEPYEEEPYEEGPAEAAPEPTATEPDVKKDVTITACTRDPQIGWQSAKVKVVNGSSTTASYHIGVEFLDKDGTKVADGVTGVVDLGPGKSVVEEIHGLGEVPQGTTCRLVDLTRMPTGD</sequence>
<feature type="region of interest" description="Disordered" evidence="1">
    <location>
        <begin position="79"/>
        <end position="121"/>
    </location>
</feature>
<evidence type="ECO:0000313" key="3">
    <source>
        <dbReference type="EMBL" id="NEC20312.1"/>
    </source>
</evidence>
<dbReference type="AlphaFoldDB" id="A0A7K3S072"/>
<keyword evidence="2" id="KW-0472">Membrane</keyword>
<keyword evidence="2" id="KW-1133">Transmembrane helix</keyword>
<accession>A0A7K3S072</accession>
<evidence type="ECO:0000313" key="4">
    <source>
        <dbReference type="Proteomes" id="UP000469670"/>
    </source>
</evidence>
<dbReference type="EMBL" id="JAAGMP010000854">
    <property type="protein sequence ID" value="NEC20312.1"/>
    <property type="molecule type" value="Genomic_DNA"/>
</dbReference>
<gene>
    <name evidence="3" type="ORF">G3I50_18980</name>
</gene>
<feature type="transmembrane region" description="Helical" evidence="2">
    <location>
        <begin position="45"/>
        <end position="66"/>
    </location>
</feature>
<organism evidence="3 4">
    <name type="scientific">Streptomyces parvus</name>
    <dbReference type="NCBI Taxonomy" id="66428"/>
    <lineage>
        <taxon>Bacteria</taxon>
        <taxon>Bacillati</taxon>
        <taxon>Actinomycetota</taxon>
        <taxon>Actinomycetes</taxon>
        <taxon>Kitasatosporales</taxon>
        <taxon>Streptomycetaceae</taxon>
        <taxon>Streptomyces</taxon>
    </lineage>
</organism>
<feature type="region of interest" description="Disordered" evidence="1">
    <location>
        <begin position="1"/>
        <end position="42"/>
    </location>
</feature>